<dbReference type="AlphaFoldDB" id="A0A9X3LNE0"/>
<dbReference type="Pfam" id="PF03009">
    <property type="entry name" value="GDPD"/>
    <property type="match status" value="1"/>
</dbReference>
<dbReference type="SUPFAM" id="SSF51695">
    <property type="entry name" value="PLC-like phosphodiesterases"/>
    <property type="match status" value="1"/>
</dbReference>
<dbReference type="EMBL" id="JAKMUT010000009">
    <property type="protein sequence ID" value="MCZ9290369.1"/>
    <property type="molecule type" value="Genomic_DNA"/>
</dbReference>
<sequence length="308" mass="34256">MKIVAHRGASKERPEHTLAAYELAEQRGADGFECDIRLTRDGELVCLHDRTIDRVAVDKPAKSNGVVSEMTLAQLRELNVGTPEEPAQVLTLRELLTFFNDVNSSRIDAGQEHSQRAGAAGAGEGASLKKDIFIETKHPNRYGPKVEHALHYELQRAHLAESAHVHLISFSPQSLVRFKMINPAVHRILLRREYQRMLNPGLEALHVVDAHGLSVARGRIRPDIIGRFGDGTYVWTADKEDEVRWAARQGVTWLATNYPGRARMWRDSELGLDRPESAKLTADKPRPASETSAAAFSLVQPGTINDRG</sequence>
<dbReference type="Gene3D" id="3.20.20.190">
    <property type="entry name" value="Phosphatidylinositol (PI) phosphodiesterase"/>
    <property type="match status" value="1"/>
</dbReference>
<keyword evidence="4" id="KW-1185">Reference proteome</keyword>
<gene>
    <name evidence="3" type="ORF">L8V00_09180</name>
</gene>
<dbReference type="PANTHER" id="PTHR46211:SF13">
    <property type="entry name" value="GLYCEROPHOSPHODIESTER PHOSPHODIESTERASE 1-RELATED"/>
    <property type="match status" value="1"/>
</dbReference>
<name>A0A9X3LNE0_9CORY</name>
<feature type="compositionally biased region" description="Basic and acidic residues" evidence="1">
    <location>
        <begin position="276"/>
        <end position="287"/>
    </location>
</feature>
<dbReference type="InterPro" id="IPR017946">
    <property type="entry name" value="PLC-like_Pdiesterase_TIM-brl"/>
</dbReference>
<dbReference type="GO" id="GO:0006629">
    <property type="term" value="P:lipid metabolic process"/>
    <property type="evidence" value="ECO:0007669"/>
    <property type="project" value="InterPro"/>
</dbReference>
<dbReference type="PROSITE" id="PS51704">
    <property type="entry name" value="GP_PDE"/>
    <property type="match status" value="1"/>
</dbReference>
<protein>
    <submittedName>
        <fullName evidence="3">Glycerophosphodiester phosphodiesterase</fullName>
    </submittedName>
</protein>
<evidence type="ECO:0000313" key="3">
    <source>
        <dbReference type="EMBL" id="MCZ9290369.1"/>
    </source>
</evidence>
<accession>A0A9X3LNE0</accession>
<organism evidence="3 4">
    <name type="scientific">Corynebacterium evansiae</name>
    <dbReference type="NCBI Taxonomy" id="2913499"/>
    <lineage>
        <taxon>Bacteria</taxon>
        <taxon>Bacillati</taxon>
        <taxon>Actinomycetota</taxon>
        <taxon>Actinomycetes</taxon>
        <taxon>Mycobacteriales</taxon>
        <taxon>Corynebacteriaceae</taxon>
        <taxon>Corynebacterium</taxon>
    </lineage>
</organism>
<feature type="domain" description="GP-PDE" evidence="2">
    <location>
        <begin position="1"/>
        <end position="266"/>
    </location>
</feature>
<dbReference type="PANTHER" id="PTHR46211">
    <property type="entry name" value="GLYCEROPHOSPHORYL DIESTER PHOSPHODIESTERASE"/>
    <property type="match status" value="1"/>
</dbReference>
<reference evidence="3" key="1">
    <citation type="submission" date="2022-02" db="EMBL/GenBank/DDBJ databases">
        <title>Corynebacterium sp. from urogenital microbiome.</title>
        <authorList>
            <person name="Cappelli E.A."/>
            <person name="Ribeiro T.G."/>
            <person name="Peixe L."/>
        </authorList>
    </citation>
    <scope>NUCLEOTIDE SEQUENCE</scope>
    <source>
        <strain evidence="3">C8Ua_174</strain>
    </source>
</reference>
<dbReference type="GO" id="GO:0008081">
    <property type="term" value="F:phosphoric diester hydrolase activity"/>
    <property type="evidence" value="ECO:0007669"/>
    <property type="project" value="InterPro"/>
</dbReference>
<evidence type="ECO:0000313" key="4">
    <source>
        <dbReference type="Proteomes" id="UP001146469"/>
    </source>
</evidence>
<evidence type="ECO:0000259" key="2">
    <source>
        <dbReference type="PROSITE" id="PS51704"/>
    </source>
</evidence>
<evidence type="ECO:0000256" key="1">
    <source>
        <dbReference type="SAM" id="MobiDB-lite"/>
    </source>
</evidence>
<comment type="caution">
    <text evidence="3">The sequence shown here is derived from an EMBL/GenBank/DDBJ whole genome shotgun (WGS) entry which is preliminary data.</text>
</comment>
<proteinExistence type="predicted"/>
<feature type="region of interest" description="Disordered" evidence="1">
    <location>
        <begin position="276"/>
        <end position="308"/>
    </location>
</feature>
<dbReference type="Proteomes" id="UP001146469">
    <property type="component" value="Unassembled WGS sequence"/>
</dbReference>
<dbReference type="InterPro" id="IPR030395">
    <property type="entry name" value="GP_PDE_dom"/>
</dbReference>
<dbReference type="RefSeq" id="WP_269944835.1">
    <property type="nucleotide sequence ID" value="NZ_JAKMUT010000009.1"/>
</dbReference>